<organism evidence="5 6">
    <name type="scientific">Collybiopsis confluens</name>
    <dbReference type="NCBI Taxonomy" id="2823264"/>
    <lineage>
        <taxon>Eukaryota</taxon>
        <taxon>Fungi</taxon>
        <taxon>Dikarya</taxon>
        <taxon>Basidiomycota</taxon>
        <taxon>Agaricomycotina</taxon>
        <taxon>Agaricomycetes</taxon>
        <taxon>Agaricomycetidae</taxon>
        <taxon>Agaricales</taxon>
        <taxon>Marasmiineae</taxon>
        <taxon>Omphalotaceae</taxon>
        <taxon>Collybiopsis</taxon>
    </lineage>
</organism>
<dbReference type="PROSITE" id="PS50158">
    <property type="entry name" value="ZF_CCHC"/>
    <property type="match status" value="1"/>
</dbReference>
<dbReference type="InterPro" id="IPR025724">
    <property type="entry name" value="GAG-pre-integrase_dom"/>
</dbReference>
<keyword evidence="1" id="KW-0507">mRNA processing</keyword>
<keyword evidence="6" id="KW-1185">Reference proteome</keyword>
<sequence length="560" mass="61676">MSDLFGLVTISAPSGACGGLELPFHGLKSSTTYRIDPLHGSANYNVWQIKMNDILTDLGLIKYIESAVPAISSDRSNQSEVEAWKEKDRKALSTIRLRVDDSVLVYIAGAKAAKEAWNTLKTMYEAAGTISIIATRRKLFRTHCAEGADIEEHIRTLRGLEQQLANQGQPLRASEFSTTLLTSLPDSWDQFASSIDKSTITDTVDPDSSKLIAQILEDDLRRRSKNSSPEIALSAQSGKPHHSSSPHPHNKSKFNSNVTCYYCGRAGHIQKECRTRKRDNQHRGKPGTNWNGNGNFGGKNFQNHSHTAYSDPDYAFIAEDIALPATTPISNWIADSGTTSHLIRDRSAFLTYAELKDHPIRGVGSSASGIGKGNIEIQTRVGNQSYTILLRDAIHCPSSPFNLLSISKMTDMNCGIKFHQKGIDVTAPNQANKIIITGTKTNGLYPIDVTTKLPIHSYAAHAPQNRTWHDWHKIMGHIYMGSIRMMKEKNMVTGMEINSSDNLPQCISCIRAKSHVTPFPQHAETEYKEVGDMTFTDPAQLVSGESGTTSVLLMAPNAIL</sequence>
<dbReference type="Pfam" id="PF00098">
    <property type="entry name" value="zf-CCHC"/>
    <property type="match status" value="1"/>
</dbReference>
<feature type="compositionally biased region" description="Polar residues" evidence="3">
    <location>
        <begin position="226"/>
        <end position="237"/>
    </location>
</feature>
<protein>
    <recommendedName>
        <fullName evidence="4">CCHC-type domain-containing protein</fullName>
    </recommendedName>
</protein>
<reference evidence="5 6" key="1">
    <citation type="journal article" date="2020" name="ISME J.">
        <title>Uncovering the hidden diversity of litter-decomposition mechanisms in mushroom-forming fungi.</title>
        <authorList>
            <person name="Floudas D."/>
            <person name="Bentzer J."/>
            <person name="Ahren D."/>
            <person name="Johansson T."/>
            <person name="Persson P."/>
            <person name="Tunlid A."/>
        </authorList>
    </citation>
    <scope>NUCLEOTIDE SEQUENCE [LARGE SCALE GENOMIC DNA]</scope>
    <source>
        <strain evidence="5 6">CBS 406.79</strain>
    </source>
</reference>
<dbReference type="SMART" id="SM00343">
    <property type="entry name" value="ZnF_C2HC"/>
    <property type="match status" value="1"/>
</dbReference>
<accession>A0A8H5LQ88</accession>
<keyword evidence="2" id="KW-0863">Zinc-finger</keyword>
<feature type="compositionally biased region" description="Basic residues" evidence="3">
    <location>
        <begin position="274"/>
        <end position="285"/>
    </location>
</feature>
<dbReference type="PANTHER" id="PTHR47481:SF37">
    <property type="entry name" value="RETROTRANSPOSON GAG DOMAIN-CONTAINING PROTEIN"/>
    <property type="match status" value="1"/>
</dbReference>
<comment type="caution">
    <text evidence="5">The sequence shown here is derived from an EMBL/GenBank/DDBJ whole genome shotgun (WGS) entry which is preliminary data.</text>
</comment>
<feature type="region of interest" description="Disordered" evidence="3">
    <location>
        <begin position="273"/>
        <end position="302"/>
    </location>
</feature>
<evidence type="ECO:0000313" key="6">
    <source>
        <dbReference type="Proteomes" id="UP000518752"/>
    </source>
</evidence>
<feature type="domain" description="CCHC-type" evidence="4">
    <location>
        <begin position="260"/>
        <end position="274"/>
    </location>
</feature>
<evidence type="ECO:0000256" key="1">
    <source>
        <dbReference type="ARBA" id="ARBA00022664"/>
    </source>
</evidence>
<evidence type="ECO:0000259" key="4">
    <source>
        <dbReference type="PROSITE" id="PS50158"/>
    </source>
</evidence>
<dbReference type="Pfam" id="PF22936">
    <property type="entry name" value="Pol_BBD"/>
    <property type="match status" value="1"/>
</dbReference>
<dbReference type="InterPro" id="IPR001878">
    <property type="entry name" value="Znf_CCHC"/>
</dbReference>
<dbReference type="GO" id="GO:0003676">
    <property type="term" value="F:nucleic acid binding"/>
    <property type="evidence" value="ECO:0007669"/>
    <property type="project" value="InterPro"/>
</dbReference>
<dbReference type="InterPro" id="IPR054722">
    <property type="entry name" value="PolX-like_BBD"/>
</dbReference>
<dbReference type="Pfam" id="PF13976">
    <property type="entry name" value="gag_pre-integrs"/>
    <property type="match status" value="1"/>
</dbReference>
<name>A0A8H5LQ88_9AGAR</name>
<evidence type="ECO:0000313" key="5">
    <source>
        <dbReference type="EMBL" id="KAF5365391.1"/>
    </source>
</evidence>
<dbReference type="GO" id="GO:0008270">
    <property type="term" value="F:zinc ion binding"/>
    <property type="evidence" value="ECO:0007669"/>
    <property type="project" value="UniProtKB-KW"/>
</dbReference>
<dbReference type="AlphaFoldDB" id="A0A8H5LQ88"/>
<dbReference type="InterPro" id="IPR036875">
    <property type="entry name" value="Znf_CCHC_sf"/>
</dbReference>
<gene>
    <name evidence="5" type="ORF">D9757_011673</name>
</gene>
<dbReference type="SUPFAM" id="SSF57756">
    <property type="entry name" value="Retrovirus zinc finger-like domains"/>
    <property type="match status" value="1"/>
</dbReference>
<feature type="region of interest" description="Disordered" evidence="3">
    <location>
        <begin position="221"/>
        <end position="252"/>
    </location>
</feature>
<dbReference type="GO" id="GO:0006397">
    <property type="term" value="P:mRNA processing"/>
    <property type="evidence" value="ECO:0007669"/>
    <property type="project" value="UniProtKB-KW"/>
</dbReference>
<proteinExistence type="predicted"/>
<dbReference type="OrthoDB" id="7691805at2759"/>
<dbReference type="Gene3D" id="4.10.60.10">
    <property type="entry name" value="Zinc finger, CCHC-type"/>
    <property type="match status" value="1"/>
</dbReference>
<evidence type="ECO:0000256" key="3">
    <source>
        <dbReference type="SAM" id="MobiDB-lite"/>
    </source>
</evidence>
<evidence type="ECO:0000256" key="2">
    <source>
        <dbReference type="PROSITE-ProRule" id="PRU00047"/>
    </source>
</evidence>
<dbReference type="EMBL" id="JAACJN010000170">
    <property type="protein sequence ID" value="KAF5365391.1"/>
    <property type="molecule type" value="Genomic_DNA"/>
</dbReference>
<dbReference type="PANTHER" id="PTHR47481">
    <property type="match status" value="1"/>
</dbReference>
<keyword evidence="2" id="KW-0479">Metal-binding</keyword>
<dbReference type="Pfam" id="PF14223">
    <property type="entry name" value="Retrotran_gag_2"/>
    <property type="match status" value="1"/>
</dbReference>
<keyword evidence="2" id="KW-0862">Zinc</keyword>
<dbReference type="Proteomes" id="UP000518752">
    <property type="component" value="Unassembled WGS sequence"/>
</dbReference>
<feature type="compositionally biased region" description="Basic residues" evidence="3">
    <location>
        <begin position="239"/>
        <end position="252"/>
    </location>
</feature>